<name>A0ABS5IMB2_9MICO</name>
<proteinExistence type="inferred from homology"/>
<dbReference type="PROSITE" id="PS50893">
    <property type="entry name" value="ABC_TRANSPORTER_2"/>
    <property type="match status" value="1"/>
</dbReference>
<keyword evidence="3" id="KW-0547">Nucleotide-binding</keyword>
<dbReference type="InterPro" id="IPR017871">
    <property type="entry name" value="ABC_transporter-like_CS"/>
</dbReference>
<dbReference type="Pfam" id="PF08352">
    <property type="entry name" value="oligo_HPY"/>
    <property type="match status" value="1"/>
</dbReference>
<dbReference type="PROSITE" id="PS00211">
    <property type="entry name" value="ABC_TRANSPORTER_1"/>
    <property type="match status" value="1"/>
</dbReference>
<accession>A0ABS5IMB2</accession>
<dbReference type="NCBIfam" id="TIGR01727">
    <property type="entry name" value="oligo_HPY"/>
    <property type="match status" value="1"/>
</dbReference>
<evidence type="ECO:0000256" key="2">
    <source>
        <dbReference type="ARBA" id="ARBA00022448"/>
    </source>
</evidence>
<dbReference type="PANTHER" id="PTHR43776:SF7">
    <property type="entry name" value="D,D-DIPEPTIDE TRANSPORT ATP-BINDING PROTEIN DDPF-RELATED"/>
    <property type="match status" value="1"/>
</dbReference>
<feature type="domain" description="ABC transporter" evidence="5">
    <location>
        <begin position="8"/>
        <end position="249"/>
    </location>
</feature>
<dbReference type="SMART" id="SM00382">
    <property type="entry name" value="AAA"/>
    <property type="match status" value="1"/>
</dbReference>
<keyword evidence="2" id="KW-0813">Transport</keyword>
<evidence type="ECO:0000256" key="3">
    <source>
        <dbReference type="ARBA" id="ARBA00022741"/>
    </source>
</evidence>
<dbReference type="Proteomes" id="UP000678243">
    <property type="component" value="Unassembled WGS sequence"/>
</dbReference>
<evidence type="ECO:0000256" key="1">
    <source>
        <dbReference type="ARBA" id="ARBA00005417"/>
    </source>
</evidence>
<dbReference type="InterPro" id="IPR003593">
    <property type="entry name" value="AAA+_ATPase"/>
</dbReference>
<dbReference type="SUPFAM" id="SSF52540">
    <property type="entry name" value="P-loop containing nucleoside triphosphate hydrolases"/>
    <property type="match status" value="1"/>
</dbReference>
<dbReference type="Gene3D" id="3.40.50.300">
    <property type="entry name" value="P-loop containing nucleotide triphosphate hydrolases"/>
    <property type="match status" value="1"/>
</dbReference>
<dbReference type="Pfam" id="PF00005">
    <property type="entry name" value="ABC_tran"/>
    <property type="match status" value="1"/>
</dbReference>
<dbReference type="InterPro" id="IPR013563">
    <property type="entry name" value="Oligopep_ABC_C"/>
</dbReference>
<organism evidence="6 7">
    <name type="scientific">Microbacterium paraoxydans</name>
    <dbReference type="NCBI Taxonomy" id="199592"/>
    <lineage>
        <taxon>Bacteria</taxon>
        <taxon>Bacillati</taxon>
        <taxon>Actinomycetota</taxon>
        <taxon>Actinomycetes</taxon>
        <taxon>Micrococcales</taxon>
        <taxon>Microbacteriaceae</taxon>
        <taxon>Microbacterium</taxon>
    </lineage>
</organism>
<evidence type="ECO:0000313" key="7">
    <source>
        <dbReference type="Proteomes" id="UP000678243"/>
    </source>
</evidence>
<dbReference type="InterPro" id="IPR003439">
    <property type="entry name" value="ABC_transporter-like_ATP-bd"/>
</dbReference>
<evidence type="ECO:0000256" key="4">
    <source>
        <dbReference type="ARBA" id="ARBA00022840"/>
    </source>
</evidence>
<sequence length="325" mass="35242">MTAPLLAVEQLRVHFRAGGRRGGVVHAVDGLDLVVRDAEFVGVIGESGCGKSSMGRALVHLNPVTSGRIVYRGDDITAADRADRRRLRREIQFMFQDPHSSLNPRFTAREILREPLRAHGIPASEQDLVRMLDRVALPADALDRYPHEFSGGQRQRIGLARAMALSPRLLVLDEPVSGLDVSVQAQVLNLLADIRRDGDTAFLMITHDLEVVRHSADRVVVMYLGVIVEEGPAAAVLDAPAHPYTRALVSATPNSAGRERIVLGGELPSPLRPPSGCRFRTRCWKAVERCAQETPPLAPIGGGRAVACHFPEDATAAVDHRGASA</sequence>
<evidence type="ECO:0000313" key="6">
    <source>
        <dbReference type="EMBL" id="MBS0024080.1"/>
    </source>
</evidence>
<protein>
    <submittedName>
        <fullName evidence="6">ATP-binding cassette domain-containing protein</fullName>
    </submittedName>
</protein>
<comment type="similarity">
    <text evidence="1">Belongs to the ABC transporter superfamily.</text>
</comment>
<dbReference type="InterPro" id="IPR027417">
    <property type="entry name" value="P-loop_NTPase"/>
</dbReference>
<keyword evidence="4 6" id="KW-0067">ATP-binding</keyword>
<dbReference type="GO" id="GO:0005524">
    <property type="term" value="F:ATP binding"/>
    <property type="evidence" value="ECO:0007669"/>
    <property type="project" value="UniProtKB-KW"/>
</dbReference>
<gene>
    <name evidence="6" type="ORF">KE274_08135</name>
</gene>
<comment type="caution">
    <text evidence="6">The sequence shown here is derived from an EMBL/GenBank/DDBJ whole genome shotgun (WGS) entry which is preliminary data.</text>
</comment>
<dbReference type="PANTHER" id="PTHR43776">
    <property type="entry name" value="TRANSPORT ATP-BINDING PROTEIN"/>
    <property type="match status" value="1"/>
</dbReference>
<dbReference type="InterPro" id="IPR050319">
    <property type="entry name" value="ABC_transp_ATP-bind"/>
</dbReference>
<reference evidence="6 7" key="1">
    <citation type="submission" date="2021-04" db="EMBL/GenBank/DDBJ databases">
        <title>Whole genome analysis of root endophytic bacterium Microbacterium paraoxydans ku-mp colonizing RP-bio226 rice variety.</title>
        <authorList>
            <person name="Ulaganathan K."/>
            <person name="Latha B."/>
        </authorList>
    </citation>
    <scope>NUCLEOTIDE SEQUENCE [LARGE SCALE GENOMIC DNA]</scope>
    <source>
        <strain evidence="7">ku-mp</strain>
    </source>
</reference>
<dbReference type="EMBL" id="JAGTUK010000002">
    <property type="protein sequence ID" value="MBS0024080.1"/>
    <property type="molecule type" value="Genomic_DNA"/>
</dbReference>
<dbReference type="RefSeq" id="WP_211542630.1">
    <property type="nucleotide sequence ID" value="NZ_JAGTUK010000002.1"/>
</dbReference>
<keyword evidence="7" id="KW-1185">Reference proteome</keyword>
<evidence type="ECO:0000259" key="5">
    <source>
        <dbReference type="PROSITE" id="PS50893"/>
    </source>
</evidence>
<dbReference type="CDD" id="cd03257">
    <property type="entry name" value="ABC_NikE_OppD_transporters"/>
    <property type="match status" value="1"/>
</dbReference>